<name>J9BSZ5_9ZZZZ</name>
<feature type="domain" description="Minor fimbrium subunit Mfa1 C-terminal" evidence="1">
    <location>
        <begin position="372"/>
        <end position="452"/>
    </location>
</feature>
<dbReference type="NCBIfam" id="NF038041">
    <property type="entry name" value="fim_Mfa1_fam"/>
    <property type="match status" value="1"/>
</dbReference>
<sequence length="457" mass="50775">MAACSDDEVMDNRPNEPLGDAYLSLSIEMPNLGAQSRAINEAGNKHEGTVGEQTVTSLLVMTTDGTETKYHTFKGSDLRPTKPNVHESEKTTVYTVPAFQVTGGEQKIFVIVNPLESKFNGQTTTAAMNAVTTLDQEEIASISKDNNFMMTNVNRTPGSDGSVTVDVTGTQTNPTAVTVAVERVVAKIEDKSTEYTWNVTNRTGDQVHFTEVALINGNTKFYPIMQVRANADATGNDYVVDPNFEKQNAETVNDFYSKTFATGFESNGIVRKKLEKDNKVFFYTLENTMIQGEQNNGYTTGLYYKATYILKGQTEGSNVYLYAGQLYSWNTLEAAAKDLGLNLWVPNENGTGAVELTDKSTQDQFDAIGVKKYEGGVCYYPYWIRHINNTDNTVMGPMEFAVVRNNYYQMTINSVKEIGEYKPVTPGTQTPDENGDNYLDVKVKVMPWIVRNNLIDF</sequence>
<protein>
    <recommendedName>
        <fullName evidence="1">Minor fimbrium subunit Mfa1 C-terminal domain-containing protein</fullName>
    </recommendedName>
</protein>
<evidence type="ECO:0000313" key="2">
    <source>
        <dbReference type="EMBL" id="EJW90675.1"/>
    </source>
</evidence>
<gene>
    <name evidence="2" type="ORF">EVA_21220</name>
</gene>
<dbReference type="Pfam" id="PF15495">
    <property type="entry name" value="Fimbrillin_C"/>
    <property type="match status" value="1"/>
</dbReference>
<dbReference type="Gene3D" id="2.60.40.2580">
    <property type="match status" value="1"/>
</dbReference>
<dbReference type="EMBL" id="AMCI01008683">
    <property type="protein sequence ID" value="EJW90675.1"/>
    <property type="molecule type" value="Genomic_DNA"/>
</dbReference>
<dbReference type="AlphaFoldDB" id="J9BSZ5"/>
<dbReference type="GO" id="GO:0009418">
    <property type="term" value="C:pilus shaft"/>
    <property type="evidence" value="ECO:0007669"/>
    <property type="project" value="InterPro"/>
</dbReference>
<evidence type="ECO:0000259" key="1">
    <source>
        <dbReference type="Pfam" id="PF15495"/>
    </source>
</evidence>
<comment type="caution">
    <text evidence="2">The sequence shown here is derived from an EMBL/GenBank/DDBJ whole genome shotgun (WGS) entry which is preliminary data.</text>
</comment>
<proteinExistence type="predicted"/>
<dbReference type="InterPro" id="IPR047786">
    <property type="entry name" value="Mfa1_fim"/>
</dbReference>
<organism evidence="2">
    <name type="scientific">gut metagenome</name>
    <dbReference type="NCBI Taxonomy" id="749906"/>
    <lineage>
        <taxon>unclassified sequences</taxon>
        <taxon>metagenomes</taxon>
        <taxon>organismal metagenomes</taxon>
    </lineage>
</organism>
<reference evidence="2" key="1">
    <citation type="journal article" date="2012" name="PLoS ONE">
        <title>Gene sets for utilization of primary and secondary nutrition supplies in the distal gut of endangered iberian lynx.</title>
        <authorList>
            <person name="Alcaide M."/>
            <person name="Messina E."/>
            <person name="Richter M."/>
            <person name="Bargiela R."/>
            <person name="Peplies J."/>
            <person name="Huws S.A."/>
            <person name="Newbold C.J."/>
            <person name="Golyshin P.N."/>
            <person name="Simon M.A."/>
            <person name="Lopez G."/>
            <person name="Yakimov M.M."/>
            <person name="Ferrer M."/>
        </authorList>
    </citation>
    <scope>NUCLEOTIDE SEQUENCE</scope>
</reference>
<dbReference type="InterPro" id="IPR029140">
    <property type="entry name" value="Mfa1_C"/>
</dbReference>
<dbReference type="Gene3D" id="2.60.40.3690">
    <property type="match status" value="2"/>
</dbReference>
<accession>J9BSZ5</accession>